<dbReference type="AlphaFoldDB" id="E5KC19"/>
<evidence type="ECO:0000256" key="8">
    <source>
        <dbReference type="ARBA" id="ARBA00023098"/>
    </source>
</evidence>
<sequence>MPRPNTRPDSQTSRLPTVAIIAAIGVAAVGAGIWLSLDRDVGDHDTAATTAPLPEPSAPAMAPQPIDAGTPVASTATMSAPERTAEQTSAPELAMDDLHAIASMFHLDPYGQLQIDDKLIAAFEVLRAEFEPFAAERPQYAQETLLRALPGTAGERAAALFATYQAYRQELDRLMAEAMSMQATAETPARLFERMYALRRQHFDADTADALFGHEEAQTRYTLEAMRIEQDRSLTPEQRRDRLEALRRQLPSDAPPLEVEGARVDDLAAEVAAMRARGASEADVQYLREQRLGIEATHELAKMETLHAEWERRYQLYRQERSLIDASALSPQDKEAQIAELRRKHFAEQEIAAVQAYDRENAR</sequence>
<evidence type="ECO:0000256" key="2">
    <source>
        <dbReference type="ARBA" id="ARBA00010358"/>
    </source>
</evidence>
<reference evidence="16" key="1">
    <citation type="submission" date="2010-07" db="EMBL/GenBank/DDBJ databases">
        <authorList>
            <person name="Lussier F.-X."/>
            <person name="Cote A."/>
            <person name="Shareck F."/>
        </authorList>
    </citation>
    <scope>NUCLEOTIDE SEQUENCE</scope>
</reference>
<evidence type="ECO:0000256" key="7">
    <source>
        <dbReference type="ARBA" id="ARBA00022989"/>
    </source>
</evidence>
<feature type="coiled-coil region" evidence="13">
    <location>
        <begin position="157"/>
        <end position="184"/>
    </location>
</feature>
<evidence type="ECO:0000256" key="4">
    <source>
        <dbReference type="ARBA" id="ARBA00022519"/>
    </source>
</evidence>
<evidence type="ECO:0000256" key="10">
    <source>
        <dbReference type="ARBA" id="ARBA00023186"/>
    </source>
</evidence>
<dbReference type="GO" id="GO:0006457">
    <property type="term" value="P:protein folding"/>
    <property type="evidence" value="ECO:0007669"/>
    <property type="project" value="InterPro"/>
</dbReference>
<evidence type="ECO:0000256" key="14">
    <source>
        <dbReference type="SAM" id="MobiDB-lite"/>
    </source>
</evidence>
<keyword evidence="3" id="KW-1003">Cell membrane</keyword>
<dbReference type="GO" id="GO:0016042">
    <property type="term" value="P:lipid catabolic process"/>
    <property type="evidence" value="ECO:0007669"/>
    <property type="project" value="UniProtKB-KW"/>
</dbReference>
<keyword evidence="8" id="KW-0443">Lipid metabolism</keyword>
<keyword evidence="5 15" id="KW-0812">Transmembrane</keyword>
<keyword evidence="10" id="KW-0143">Chaperone</keyword>
<evidence type="ECO:0000256" key="6">
    <source>
        <dbReference type="ARBA" id="ARBA00022963"/>
    </source>
</evidence>
<keyword evidence="7 15" id="KW-1133">Transmembrane helix</keyword>
<dbReference type="EMBL" id="HQ009871">
    <property type="protein sequence ID" value="ADR10201.1"/>
    <property type="molecule type" value="Genomic_DNA"/>
</dbReference>
<dbReference type="InterPro" id="IPR004961">
    <property type="entry name" value="Lipase_chaperone"/>
</dbReference>
<feature type="region of interest" description="Disordered" evidence="14">
    <location>
        <begin position="46"/>
        <end position="72"/>
    </location>
</feature>
<reference evidence="16" key="2">
    <citation type="journal article" date="2011" name="J. Ind. Microbiol. Biotechnol.">
        <title>Construction and functional screening of a metagenomic library using a T7 RNA polymerase-based expression cosmid vector.</title>
        <authorList>
            <person name="Lussier F.X."/>
            <person name="Chambenoit O."/>
            <person name="Cote A."/>
            <person name="Hupe J.F."/>
            <person name="Denis F."/>
            <person name="Juteau P."/>
            <person name="Beaudet R."/>
            <person name="Shareck F."/>
        </authorList>
    </citation>
    <scope>NUCLEOTIDE SEQUENCE</scope>
</reference>
<evidence type="ECO:0000256" key="3">
    <source>
        <dbReference type="ARBA" id="ARBA00022475"/>
    </source>
</evidence>
<evidence type="ECO:0000256" key="13">
    <source>
        <dbReference type="SAM" id="Coils"/>
    </source>
</evidence>
<feature type="transmembrane region" description="Helical" evidence="15">
    <location>
        <begin position="15"/>
        <end position="37"/>
    </location>
</feature>
<proteinExistence type="inferred from homology"/>
<evidence type="ECO:0000256" key="12">
    <source>
        <dbReference type="ARBA" id="ARBA00031542"/>
    </source>
</evidence>
<dbReference type="Pfam" id="PF03280">
    <property type="entry name" value="Lipase_chap"/>
    <property type="match status" value="1"/>
</dbReference>
<accession>E5KC19</accession>
<evidence type="ECO:0000256" key="5">
    <source>
        <dbReference type="ARBA" id="ARBA00022692"/>
    </source>
</evidence>
<dbReference type="SUPFAM" id="SSF158855">
    <property type="entry name" value="Lipase chaperone-like"/>
    <property type="match status" value="1"/>
</dbReference>
<organism evidence="16">
    <name type="scientific">bacterium enrichment culture clone F5-11</name>
    <dbReference type="NCBI Taxonomy" id="930157"/>
    <lineage>
        <taxon>Bacteria</taxon>
        <taxon>environmental samples</taxon>
    </lineage>
</organism>
<dbReference type="GO" id="GO:0051082">
    <property type="term" value="F:unfolded protein binding"/>
    <property type="evidence" value="ECO:0007669"/>
    <property type="project" value="InterPro"/>
</dbReference>
<protein>
    <recommendedName>
        <fullName evidence="11">Lipase helper protein</fullName>
    </recommendedName>
    <alternativeName>
        <fullName evidence="12">Lipase modulator</fullName>
    </alternativeName>
</protein>
<evidence type="ECO:0000313" key="16">
    <source>
        <dbReference type="EMBL" id="ADR10201.1"/>
    </source>
</evidence>
<comment type="similarity">
    <text evidence="2">Belongs to the lipase chaperone family.</text>
</comment>
<dbReference type="GO" id="GO:0005886">
    <property type="term" value="C:plasma membrane"/>
    <property type="evidence" value="ECO:0007669"/>
    <property type="project" value="UniProtKB-SubCell"/>
</dbReference>
<keyword evidence="6" id="KW-0442">Lipid degradation</keyword>
<keyword evidence="4" id="KW-0997">Cell inner membrane</keyword>
<keyword evidence="9 15" id="KW-0472">Membrane</keyword>
<evidence type="ECO:0000256" key="15">
    <source>
        <dbReference type="SAM" id="Phobius"/>
    </source>
</evidence>
<evidence type="ECO:0000256" key="11">
    <source>
        <dbReference type="ARBA" id="ARBA00030948"/>
    </source>
</evidence>
<comment type="subcellular location">
    <subcellularLocation>
        <location evidence="1">Cell inner membrane</location>
        <topology evidence="1">Single-pass membrane protein</topology>
        <orientation evidence="1">Periplasmic side</orientation>
    </subcellularLocation>
</comment>
<evidence type="ECO:0000256" key="1">
    <source>
        <dbReference type="ARBA" id="ARBA00004383"/>
    </source>
</evidence>
<evidence type="ECO:0000256" key="9">
    <source>
        <dbReference type="ARBA" id="ARBA00023136"/>
    </source>
</evidence>
<name>E5KC19_9BACT</name>
<keyword evidence="13" id="KW-0175">Coiled coil</keyword>